<dbReference type="SUPFAM" id="SSF57863">
    <property type="entry name" value="ArfGap/RecO-like zinc finger"/>
    <property type="match status" value="1"/>
</dbReference>
<dbReference type="Pfam" id="PF00169">
    <property type="entry name" value="PH"/>
    <property type="match status" value="1"/>
</dbReference>
<dbReference type="SMART" id="SM00248">
    <property type="entry name" value="ANK"/>
    <property type="match status" value="4"/>
</dbReference>
<name>A0AAD9KX77_RIDPI</name>
<feature type="compositionally biased region" description="Basic and acidic residues" evidence="6">
    <location>
        <begin position="101"/>
        <end position="110"/>
    </location>
</feature>
<dbReference type="FunFam" id="1.10.220.150:FF:000007">
    <property type="entry name" value="Arf-GAP with coiled-coil, ANK repeat and PH domain-containing protein 2"/>
    <property type="match status" value="1"/>
</dbReference>
<evidence type="ECO:0008006" key="11">
    <source>
        <dbReference type="Google" id="ProtNLM"/>
    </source>
</evidence>
<dbReference type="GO" id="GO:0005096">
    <property type="term" value="F:GTPase activator activity"/>
    <property type="evidence" value="ECO:0007669"/>
    <property type="project" value="InterPro"/>
</dbReference>
<feature type="repeat" description="ANK" evidence="4">
    <location>
        <begin position="443"/>
        <end position="475"/>
    </location>
</feature>
<dbReference type="InterPro" id="IPR001164">
    <property type="entry name" value="ArfGAP_dom"/>
</dbReference>
<feature type="compositionally biased region" description="Acidic residues" evidence="6">
    <location>
        <begin position="347"/>
        <end position="360"/>
    </location>
</feature>
<evidence type="ECO:0000256" key="5">
    <source>
        <dbReference type="PROSITE-ProRule" id="PRU00288"/>
    </source>
</evidence>
<dbReference type="Pfam" id="PF01412">
    <property type="entry name" value="ArfGap"/>
    <property type="match status" value="1"/>
</dbReference>
<accession>A0AAD9KX77</accession>
<feature type="repeat" description="ANK" evidence="4">
    <location>
        <begin position="410"/>
        <end position="442"/>
    </location>
</feature>
<evidence type="ECO:0000256" key="2">
    <source>
        <dbReference type="ARBA" id="ARBA00022771"/>
    </source>
</evidence>
<evidence type="ECO:0000256" key="1">
    <source>
        <dbReference type="ARBA" id="ARBA00022723"/>
    </source>
</evidence>
<evidence type="ECO:0000259" key="8">
    <source>
        <dbReference type="PROSITE" id="PS50115"/>
    </source>
</evidence>
<dbReference type="SUPFAM" id="SSF48403">
    <property type="entry name" value="Ankyrin repeat"/>
    <property type="match status" value="1"/>
</dbReference>
<dbReference type="GO" id="GO:0008270">
    <property type="term" value="F:zinc ion binding"/>
    <property type="evidence" value="ECO:0007669"/>
    <property type="project" value="UniProtKB-KW"/>
</dbReference>
<keyword evidence="2 5" id="KW-0863">Zinc-finger</keyword>
<evidence type="ECO:0000313" key="9">
    <source>
        <dbReference type="EMBL" id="KAK2179024.1"/>
    </source>
</evidence>
<organism evidence="9 10">
    <name type="scientific">Ridgeia piscesae</name>
    <name type="common">Tubeworm</name>
    <dbReference type="NCBI Taxonomy" id="27915"/>
    <lineage>
        <taxon>Eukaryota</taxon>
        <taxon>Metazoa</taxon>
        <taxon>Spiralia</taxon>
        <taxon>Lophotrochozoa</taxon>
        <taxon>Annelida</taxon>
        <taxon>Polychaeta</taxon>
        <taxon>Sedentaria</taxon>
        <taxon>Canalipalpata</taxon>
        <taxon>Sabellida</taxon>
        <taxon>Siboglinidae</taxon>
        <taxon>Ridgeia</taxon>
    </lineage>
</organism>
<evidence type="ECO:0000256" key="3">
    <source>
        <dbReference type="ARBA" id="ARBA00022833"/>
    </source>
</evidence>
<dbReference type="PROSITE" id="PS50115">
    <property type="entry name" value="ARFGAP"/>
    <property type="match status" value="1"/>
</dbReference>
<dbReference type="SMART" id="SM00105">
    <property type="entry name" value="ArfGap"/>
    <property type="match status" value="1"/>
</dbReference>
<feature type="compositionally biased region" description="Basic residues" evidence="6">
    <location>
        <begin position="274"/>
        <end position="283"/>
    </location>
</feature>
<proteinExistence type="predicted"/>
<dbReference type="InterPro" id="IPR045258">
    <property type="entry name" value="ACAP1/2/3-like"/>
</dbReference>
<evidence type="ECO:0000313" key="10">
    <source>
        <dbReference type="Proteomes" id="UP001209878"/>
    </source>
</evidence>
<dbReference type="InterPro" id="IPR038508">
    <property type="entry name" value="ArfGAP_dom_sf"/>
</dbReference>
<dbReference type="SMART" id="SM00233">
    <property type="entry name" value="PH"/>
    <property type="match status" value="1"/>
</dbReference>
<dbReference type="FunFam" id="2.30.29.30:FF:000026">
    <property type="entry name" value="Arf-GAP with coiled-coil, ANK repeat and PH domain-containing protein 2"/>
    <property type="match status" value="1"/>
</dbReference>
<dbReference type="PROSITE" id="PS50003">
    <property type="entry name" value="PH_DOMAIN"/>
    <property type="match status" value="1"/>
</dbReference>
<keyword evidence="3" id="KW-0862">Zinc</keyword>
<dbReference type="InterPro" id="IPR036770">
    <property type="entry name" value="Ankyrin_rpt-contain_sf"/>
</dbReference>
<dbReference type="PANTHER" id="PTHR23180:SF399">
    <property type="entry name" value="BLOWN FUSE, ISOFORM A-RELATED"/>
    <property type="match status" value="1"/>
</dbReference>
<dbReference type="PRINTS" id="PR00405">
    <property type="entry name" value="REVINTRACTNG"/>
</dbReference>
<dbReference type="Gene3D" id="2.30.29.30">
    <property type="entry name" value="Pleckstrin-homology domain (PH domain)/Phosphotyrosine-binding domain (PTB)"/>
    <property type="match status" value="1"/>
</dbReference>
<gene>
    <name evidence="9" type="ORF">NP493_518g01000</name>
</gene>
<dbReference type="EMBL" id="JAODUO010000518">
    <property type="protein sequence ID" value="KAK2179024.1"/>
    <property type="molecule type" value="Genomic_DNA"/>
</dbReference>
<dbReference type="InterPro" id="IPR037278">
    <property type="entry name" value="ARFGAP/RecO"/>
</dbReference>
<keyword evidence="1" id="KW-0479">Metal-binding</keyword>
<comment type="caution">
    <text evidence="9">The sequence shown here is derived from an EMBL/GenBank/DDBJ whole genome shotgun (WGS) entry which is preliminary data.</text>
</comment>
<dbReference type="AlphaFoldDB" id="A0AAD9KX77"/>
<dbReference type="CDD" id="cd13250">
    <property type="entry name" value="PH_ACAP"/>
    <property type="match status" value="1"/>
</dbReference>
<feature type="compositionally biased region" description="Low complexity" evidence="6">
    <location>
        <begin position="113"/>
        <end position="125"/>
    </location>
</feature>
<keyword evidence="4" id="KW-0040">ANK repeat</keyword>
<reference evidence="9" key="1">
    <citation type="journal article" date="2023" name="Mol. Biol. Evol.">
        <title>Third-Generation Sequencing Reveals the Adaptive Role of the Epigenome in Three Deep-Sea Polychaetes.</title>
        <authorList>
            <person name="Perez M."/>
            <person name="Aroh O."/>
            <person name="Sun Y."/>
            <person name="Lan Y."/>
            <person name="Juniper S.K."/>
            <person name="Young C.R."/>
            <person name="Angers B."/>
            <person name="Qian P.Y."/>
        </authorList>
    </citation>
    <scope>NUCLEOTIDE SEQUENCE</scope>
    <source>
        <strain evidence="9">R07B-5</strain>
    </source>
</reference>
<dbReference type="Proteomes" id="UP001209878">
    <property type="component" value="Unassembled WGS sequence"/>
</dbReference>
<feature type="compositionally biased region" description="Low complexity" evidence="6">
    <location>
        <begin position="337"/>
        <end position="346"/>
    </location>
</feature>
<dbReference type="PANTHER" id="PTHR23180">
    <property type="entry name" value="CENTAURIN/ARF"/>
    <property type="match status" value="1"/>
</dbReference>
<dbReference type="Gene3D" id="1.25.40.20">
    <property type="entry name" value="Ankyrin repeat-containing domain"/>
    <property type="match status" value="1"/>
</dbReference>
<dbReference type="PROSITE" id="PS50088">
    <property type="entry name" value="ANK_REPEAT"/>
    <property type="match status" value="2"/>
</dbReference>
<keyword evidence="10" id="KW-1185">Reference proteome</keyword>
<feature type="region of interest" description="Disordered" evidence="6">
    <location>
        <begin position="260"/>
        <end position="306"/>
    </location>
</feature>
<protein>
    <recommendedName>
        <fullName evidence="11">Arf-GAP with coiled-coil, ANK repeat and PH domain-containing protein 2</fullName>
    </recommendedName>
</protein>
<dbReference type="Gene3D" id="1.10.220.150">
    <property type="entry name" value="Arf GTPase activating protein"/>
    <property type="match status" value="1"/>
</dbReference>
<evidence type="ECO:0000256" key="4">
    <source>
        <dbReference type="PROSITE-ProRule" id="PRU00023"/>
    </source>
</evidence>
<evidence type="ECO:0000259" key="7">
    <source>
        <dbReference type="PROSITE" id="PS50003"/>
    </source>
</evidence>
<feature type="region of interest" description="Disordered" evidence="6">
    <location>
        <begin position="337"/>
        <end position="371"/>
    </location>
</feature>
<dbReference type="InterPro" id="IPR011993">
    <property type="entry name" value="PH-like_dom_sf"/>
</dbReference>
<feature type="region of interest" description="Disordered" evidence="6">
    <location>
        <begin position="99"/>
        <end position="128"/>
    </location>
</feature>
<dbReference type="Pfam" id="PF12796">
    <property type="entry name" value="Ank_2"/>
    <property type="match status" value="1"/>
</dbReference>
<feature type="domain" description="Arf-GAP" evidence="8">
    <location>
        <begin position="140"/>
        <end position="262"/>
    </location>
</feature>
<evidence type="ECO:0000256" key="6">
    <source>
        <dbReference type="SAM" id="MobiDB-lite"/>
    </source>
</evidence>
<dbReference type="SUPFAM" id="SSF50729">
    <property type="entry name" value="PH domain-like"/>
    <property type="match status" value="1"/>
</dbReference>
<dbReference type="InterPro" id="IPR002110">
    <property type="entry name" value="Ankyrin_rpt"/>
</dbReference>
<dbReference type="InterPro" id="IPR001849">
    <property type="entry name" value="PH_domain"/>
</dbReference>
<feature type="domain" description="PH" evidence="7">
    <location>
        <begin position="1"/>
        <end position="93"/>
    </location>
</feature>
<dbReference type="CDD" id="cd08835">
    <property type="entry name" value="ArfGap_ACAP"/>
    <property type="match status" value="1"/>
</dbReference>
<sequence>MEGYLFKRTSNAFKSWVRRWFTIENNQLVYRKRTKDSLTVMEEDLRLCTVRPLVEIERRFCFEVLSPSRSHILQADSEADYHAWMNAIQAGVSTAYNNHQSVDKAPDGHSDTQSGDSSASGDSQAKVQAALPPSYESEKFSRMSQILSVAGNSECCDCGSGEPRWASINLGITLCIECSGIHRSFGVHMSKVRSLTLDSWEQELLKVMLELGNSVINQIYEANVDENAFKRATPHCNREVREAWIRAKYIDRAFVRKLPRPEDHEKPSSPKTWSVKKWKRRSSPSKTTESPSPGATGTPSAGDAPAMEEKGTLLEGQSQDSGLGGSTQDVIVFGTTATEHPVTTPTGEDEDSMSEPETDPDTQSTTSYEDFSKLHPDMLLYKAARARNLPVMREALALGADPNWQNEEEHHQTPLMKAIASGSMVPLEFLLINGAKLDTKDDRGQSALHHATLLGHTGQVCQLLKRNANQQAVDENGRDPLSIAISEANADIVTILRLSKLNQEMKETEGMYGIQGDETFNEVFRDFTSMAHNAPEKLNRNK</sequence>